<dbReference type="HOGENOM" id="CLU_016902_8_5_10"/>
<feature type="region of interest" description="Disordered" evidence="2">
    <location>
        <begin position="196"/>
        <end position="235"/>
    </location>
</feature>
<organism evidence="4 5">
    <name type="scientific">Porphyromonas catoniae F0037</name>
    <dbReference type="NCBI Taxonomy" id="1127696"/>
    <lineage>
        <taxon>Bacteria</taxon>
        <taxon>Pseudomonadati</taxon>
        <taxon>Bacteroidota</taxon>
        <taxon>Bacteroidia</taxon>
        <taxon>Bacteroidales</taxon>
        <taxon>Porphyromonadaceae</taxon>
        <taxon>Porphyromonas</taxon>
    </lineage>
</organism>
<dbReference type="EMBL" id="AMEQ01000018">
    <property type="protein sequence ID" value="EKY02241.1"/>
    <property type="molecule type" value="Genomic_DNA"/>
</dbReference>
<dbReference type="GO" id="GO:0003723">
    <property type="term" value="F:RNA binding"/>
    <property type="evidence" value="ECO:0007669"/>
    <property type="project" value="InterPro"/>
</dbReference>
<dbReference type="Proteomes" id="UP000010408">
    <property type="component" value="Unassembled WGS sequence"/>
</dbReference>
<evidence type="ECO:0000256" key="2">
    <source>
        <dbReference type="SAM" id="MobiDB-lite"/>
    </source>
</evidence>
<dbReference type="STRING" id="1127696.HMPREF9134_00630"/>
<dbReference type="GO" id="GO:0140098">
    <property type="term" value="F:catalytic activity, acting on RNA"/>
    <property type="evidence" value="ECO:0007669"/>
    <property type="project" value="UniProtKB-ARBA"/>
</dbReference>
<protein>
    <submittedName>
        <fullName evidence="4">RNA pseudouridine synthase</fullName>
    </submittedName>
</protein>
<dbReference type="PANTHER" id="PTHR21600:SF44">
    <property type="entry name" value="RIBOSOMAL LARGE SUBUNIT PSEUDOURIDINE SYNTHASE D"/>
    <property type="match status" value="1"/>
</dbReference>
<feature type="domain" description="Pseudouridine synthase RsuA/RluA-like" evidence="3">
    <location>
        <begin position="106"/>
        <end position="263"/>
    </location>
</feature>
<evidence type="ECO:0000259" key="3">
    <source>
        <dbReference type="Pfam" id="PF00849"/>
    </source>
</evidence>
<dbReference type="RefSeq" id="WP_005468832.1">
    <property type="nucleotide sequence ID" value="NZ_KB291043.1"/>
</dbReference>
<evidence type="ECO:0000313" key="4">
    <source>
        <dbReference type="EMBL" id="EKY02241.1"/>
    </source>
</evidence>
<name>L1NFY9_9PORP</name>
<dbReference type="SUPFAM" id="SSF55120">
    <property type="entry name" value="Pseudouridine synthase"/>
    <property type="match status" value="1"/>
</dbReference>
<dbReference type="InterPro" id="IPR006145">
    <property type="entry name" value="PsdUridine_synth_RsuA/RluA"/>
</dbReference>
<reference evidence="4 5" key="1">
    <citation type="submission" date="2012-05" db="EMBL/GenBank/DDBJ databases">
        <authorList>
            <person name="Weinstock G."/>
            <person name="Sodergren E."/>
            <person name="Lobos E.A."/>
            <person name="Fulton L."/>
            <person name="Fulton R."/>
            <person name="Courtney L."/>
            <person name="Fronick C."/>
            <person name="O'Laughlin M."/>
            <person name="Godfrey J."/>
            <person name="Wilson R.M."/>
            <person name="Miner T."/>
            <person name="Farmer C."/>
            <person name="Delehaunty K."/>
            <person name="Cordes M."/>
            <person name="Minx P."/>
            <person name="Tomlinson C."/>
            <person name="Chen J."/>
            <person name="Wollam A."/>
            <person name="Pepin K.H."/>
            <person name="Bhonagiri V."/>
            <person name="Zhang X."/>
            <person name="Suruliraj S."/>
            <person name="Warren W."/>
            <person name="Mitreva M."/>
            <person name="Mardis E.R."/>
            <person name="Wilson R.K."/>
        </authorList>
    </citation>
    <scope>NUCLEOTIDE SEQUENCE [LARGE SCALE GENOMIC DNA]</scope>
    <source>
        <strain evidence="4 5">F0037</strain>
    </source>
</reference>
<dbReference type="GO" id="GO:0009982">
    <property type="term" value="F:pseudouridine synthase activity"/>
    <property type="evidence" value="ECO:0007669"/>
    <property type="project" value="InterPro"/>
</dbReference>
<feature type="compositionally biased region" description="Polar residues" evidence="2">
    <location>
        <begin position="210"/>
        <end position="227"/>
    </location>
</feature>
<gene>
    <name evidence="4" type="ORF">HMPREF9134_00630</name>
</gene>
<comment type="caution">
    <text evidence="4">The sequence shown here is derived from an EMBL/GenBank/DDBJ whole genome shotgun (WGS) entry which is preliminary data.</text>
</comment>
<feature type="compositionally biased region" description="Polar residues" evidence="2">
    <location>
        <begin position="1"/>
        <end position="16"/>
    </location>
</feature>
<dbReference type="eggNOG" id="COG0564">
    <property type="taxonomic scope" value="Bacteria"/>
</dbReference>
<dbReference type="Gene3D" id="3.30.2350.10">
    <property type="entry name" value="Pseudouridine synthase"/>
    <property type="match status" value="1"/>
</dbReference>
<dbReference type="AlphaFoldDB" id="L1NFY9"/>
<comment type="similarity">
    <text evidence="1">Belongs to the pseudouridine synthase RluA family.</text>
</comment>
<dbReference type="InterPro" id="IPR050188">
    <property type="entry name" value="RluA_PseudoU_synthase"/>
</dbReference>
<dbReference type="InterPro" id="IPR020103">
    <property type="entry name" value="PsdUridine_synth_cat_dom_sf"/>
</dbReference>
<dbReference type="Pfam" id="PF00849">
    <property type="entry name" value="PseudoU_synth_2"/>
    <property type="match status" value="1"/>
</dbReference>
<accession>L1NFY9</accession>
<dbReference type="GO" id="GO:0000455">
    <property type="term" value="P:enzyme-directed rRNA pseudouridine synthesis"/>
    <property type="evidence" value="ECO:0007669"/>
    <property type="project" value="TreeGrafter"/>
</dbReference>
<dbReference type="PANTHER" id="PTHR21600">
    <property type="entry name" value="MITOCHONDRIAL RNA PSEUDOURIDINE SYNTHASE"/>
    <property type="match status" value="1"/>
</dbReference>
<feature type="region of interest" description="Disordered" evidence="2">
    <location>
        <begin position="1"/>
        <end position="21"/>
    </location>
</feature>
<proteinExistence type="inferred from homology"/>
<sequence length="338" mass="37882">MDNKTTKSQGAPTKQRVTVPGSRKQLLKLTVSEETTLLPFLLSALPDKSRTTVKQLLHDRFIAIGMEPTTQFDAPLRAGDVVSIHPTPLPKKLSHPQIDIIYQDEYLIVVRKEVGIPTVASGEEKDVPALRLLSNHLKSFNPLAKVYHVTRLDKDSAGFVVFTKSKELQTRLSENWHKYCRLQQFAAAIEGELNPSEGLLHAPTPRETKNSTSKVRKAQNSPHQEANSAGEAGYRTLSSSGERSLLSIELHIGRNNRLRKQLSTLRHPIVGDWRNGSIEKELGYVALIGTHLTLVHPITHELLDFKQPIPALFRKLLRTNTRPRGVKKKATQPGRLNR</sequence>
<dbReference type="PATRIC" id="fig|1127696.3.peg.559"/>
<evidence type="ECO:0000256" key="1">
    <source>
        <dbReference type="ARBA" id="ARBA00010876"/>
    </source>
</evidence>
<evidence type="ECO:0000313" key="5">
    <source>
        <dbReference type="Proteomes" id="UP000010408"/>
    </source>
</evidence>